<evidence type="ECO:0000256" key="2">
    <source>
        <dbReference type="ARBA" id="ARBA00010792"/>
    </source>
</evidence>
<keyword evidence="3" id="KW-1003">Cell membrane</keyword>
<name>A0A4Q8XNL6_RHILE</name>
<feature type="transmembrane region" description="Helical" evidence="7">
    <location>
        <begin position="20"/>
        <end position="53"/>
    </location>
</feature>
<dbReference type="InterPro" id="IPR025902">
    <property type="entry name" value="LssY-like-C_dom"/>
</dbReference>
<dbReference type="InterPro" id="IPR032816">
    <property type="entry name" value="VTT_dom"/>
</dbReference>
<dbReference type="Pfam" id="PF14067">
    <property type="entry name" value="LssY_C"/>
    <property type="match status" value="1"/>
</dbReference>
<feature type="transmembrane region" description="Helical" evidence="7">
    <location>
        <begin position="454"/>
        <end position="471"/>
    </location>
</feature>
<feature type="transmembrane region" description="Helical" evidence="7">
    <location>
        <begin position="423"/>
        <end position="442"/>
    </location>
</feature>
<accession>A0A4Q8XNL6</accession>
<organism evidence="9 10">
    <name type="scientific">Rhizobium leguminosarum</name>
    <dbReference type="NCBI Taxonomy" id="384"/>
    <lineage>
        <taxon>Bacteria</taxon>
        <taxon>Pseudomonadati</taxon>
        <taxon>Pseudomonadota</taxon>
        <taxon>Alphaproteobacteria</taxon>
        <taxon>Hyphomicrobiales</taxon>
        <taxon>Rhizobiaceae</taxon>
        <taxon>Rhizobium/Agrobacterium group</taxon>
        <taxon>Rhizobium</taxon>
    </lineage>
</organism>
<evidence type="ECO:0000256" key="4">
    <source>
        <dbReference type="ARBA" id="ARBA00022692"/>
    </source>
</evidence>
<dbReference type="SUPFAM" id="SSF48317">
    <property type="entry name" value="Acid phosphatase/Vanadium-dependent haloperoxidase"/>
    <property type="match status" value="1"/>
</dbReference>
<dbReference type="AlphaFoldDB" id="A0A4Q8XNL6"/>
<reference evidence="9 10" key="1">
    <citation type="submission" date="2019-02" db="EMBL/GenBank/DDBJ databases">
        <title>The genomic architecture of introgression among sibling species of bacteria.</title>
        <authorList>
            <person name="Cavassim M.I.A."/>
            <person name="Moeskjaer S."/>
            <person name="Moslemi C."/>
            <person name="Fields B."/>
            <person name="Bachmann A."/>
            <person name="Vilhjalmsson B."/>
            <person name="Schierup M.H."/>
            <person name="Young J.P.W."/>
            <person name="Andersen S.U."/>
        </authorList>
    </citation>
    <scope>NUCLEOTIDE SEQUENCE [LARGE SCALE GENOMIC DNA]</scope>
    <source>
        <strain evidence="9 10">SM145A</strain>
    </source>
</reference>
<feature type="transmembrane region" description="Helical" evidence="7">
    <location>
        <begin position="176"/>
        <end position="195"/>
    </location>
</feature>
<dbReference type="EMBL" id="SIPC01000010">
    <property type="protein sequence ID" value="TAX64110.1"/>
    <property type="molecule type" value="Genomic_DNA"/>
</dbReference>
<dbReference type="Pfam" id="PF09335">
    <property type="entry name" value="VTT_dom"/>
    <property type="match status" value="1"/>
</dbReference>
<keyword evidence="4 7" id="KW-0812">Transmembrane</keyword>
<dbReference type="Proteomes" id="UP000293652">
    <property type="component" value="Unassembled WGS sequence"/>
</dbReference>
<dbReference type="GO" id="GO:0005886">
    <property type="term" value="C:plasma membrane"/>
    <property type="evidence" value="ECO:0007669"/>
    <property type="project" value="UniProtKB-SubCell"/>
</dbReference>
<dbReference type="PANTHER" id="PTHR30353">
    <property type="entry name" value="INNER MEMBRANE PROTEIN DEDA-RELATED"/>
    <property type="match status" value="1"/>
</dbReference>
<dbReference type="CDD" id="cd03392">
    <property type="entry name" value="PAP2_like_2"/>
    <property type="match status" value="1"/>
</dbReference>
<feature type="transmembrane region" description="Helical" evidence="7">
    <location>
        <begin position="59"/>
        <end position="81"/>
    </location>
</feature>
<feature type="transmembrane region" description="Helical" evidence="7">
    <location>
        <begin position="393"/>
        <end position="417"/>
    </location>
</feature>
<dbReference type="Pfam" id="PF01569">
    <property type="entry name" value="PAP2"/>
    <property type="match status" value="1"/>
</dbReference>
<feature type="transmembrane region" description="Helical" evidence="7">
    <location>
        <begin position="368"/>
        <end position="386"/>
    </location>
</feature>
<feature type="transmembrane region" description="Helical" evidence="7">
    <location>
        <begin position="145"/>
        <end position="170"/>
    </location>
</feature>
<evidence type="ECO:0000259" key="8">
    <source>
        <dbReference type="SMART" id="SM00014"/>
    </source>
</evidence>
<feature type="transmembrane region" description="Helical" evidence="7">
    <location>
        <begin position="294"/>
        <end position="320"/>
    </location>
</feature>
<feature type="transmembrane region" description="Helical" evidence="7">
    <location>
        <begin position="244"/>
        <end position="263"/>
    </location>
</feature>
<evidence type="ECO:0000256" key="6">
    <source>
        <dbReference type="ARBA" id="ARBA00023136"/>
    </source>
</evidence>
<dbReference type="PANTHER" id="PTHR30353:SF15">
    <property type="entry name" value="INNER MEMBRANE PROTEIN YABI"/>
    <property type="match status" value="1"/>
</dbReference>
<dbReference type="InterPro" id="IPR000326">
    <property type="entry name" value="PAP2/HPO"/>
</dbReference>
<dbReference type="InterPro" id="IPR032818">
    <property type="entry name" value="DedA-like"/>
</dbReference>
<comment type="subcellular location">
    <subcellularLocation>
        <location evidence="1">Cell membrane</location>
        <topology evidence="1">Multi-pass membrane protein</topology>
    </subcellularLocation>
</comment>
<dbReference type="InterPro" id="IPR036938">
    <property type="entry name" value="PAP2/HPO_sf"/>
</dbReference>
<gene>
    <name evidence="9" type="ORF">ELI03_35215</name>
</gene>
<comment type="caution">
    <text evidence="9">The sequence shown here is derived from an EMBL/GenBank/DDBJ whole genome shotgun (WGS) entry which is preliminary data.</text>
</comment>
<evidence type="ECO:0000256" key="1">
    <source>
        <dbReference type="ARBA" id="ARBA00004651"/>
    </source>
</evidence>
<evidence type="ECO:0000313" key="9">
    <source>
        <dbReference type="EMBL" id="TAX64110.1"/>
    </source>
</evidence>
<evidence type="ECO:0000256" key="7">
    <source>
        <dbReference type="SAM" id="Phobius"/>
    </source>
</evidence>
<dbReference type="RefSeq" id="WP_130679606.1">
    <property type="nucleotide sequence ID" value="NZ_SIOG01000007.1"/>
</dbReference>
<keyword evidence="5 7" id="KW-1133">Transmembrane helix</keyword>
<proteinExistence type="inferred from homology"/>
<keyword evidence="6 7" id="KW-0472">Membrane</keyword>
<dbReference type="SMART" id="SM00014">
    <property type="entry name" value="acidPPc"/>
    <property type="match status" value="1"/>
</dbReference>
<evidence type="ECO:0000256" key="5">
    <source>
        <dbReference type="ARBA" id="ARBA00022989"/>
    </source>
</evidence>
<dbReference type="Gene3D" id="1.20.144.10">
    <property type="entry name" value="Phosphatidic acid phosphatase type 2/haloperoxidase"/>
    <property type="match status" value="2"/>
</dbReference>
<evidence type="ECO:0000256" key="3">
    <source>
        <dbReference type="ARBA" id="ARBA00022475"/>
    </source>
</evidence>
<feature type="transmembrane region" description="Helical" evidence="7">
    <location>
        <begin position="327"/>
        <end position="348"/>
    </location>
</feature>
<protein>
    <submittedName>
        <fullName evidence="9">Phosphatase PAP2 family protein</fullName>
    </submittedName>
</protein>
<comment type="similarity">
    <text evidence="2">Belongs to the DedA family.</text>
</comment>
<feature type="domain" description="Phosphatidic acid phosphatase type 2/haloperoxidase" evidence="8">
    <location>
        <begin position="324"/>
        <end position="438"/>
    </location>
</feature>
<evidence type="ECO:0000313" key="10">
    <source>
        <dbReference type="Proteomes" id="UP000293652"/>
    </source>
</evidence>
<sequence length="684" mass="74929">MLASFLSSVIHWLSAHPHTAYIAVFLLALSESIPIMGVVVPGTAVIIALSALVPSGVLVLWPLMAAAIFGAIVGDGLSFWLGRRYHREILGLWPLKRYPELAERSEAFFKRHGDKSVFIARFAPGVRAFIPLLAGMLGMSVRRFYAVNVASALVWAPSHILPGVLVGVTFGALGSAAKPLAILLVILLATGWVTWRLGRWVLRRGLPLLEVLVTEARRWAETRDTWLSRRVGDLLDPARSEARVLAIMLGLLGGAAWLFFAILEDVVNGDPLVLADYAIYNALQEVRTPLGDTIMVAITEIGDTKVVVIVTAVVFLWLAWKRAWRTAAFWLVAVGGASALNTVIKVTLHRARPDELLYAGWSAFSFPSGHSTTNMVLYGFLAFLIAGEFRPAVRVLIGTGAAVLIFMIACSRLYLGAHWFSDVAGGAAVGSAWFILLAIFYLRRPVERIGSSALLVTASATVMLAGGGNIYRSHTMDIERYAAKNAIQARALADWWTTGWQTLPDRRVDLTGEVEEPLAFQWAGSVQGLQDVLQRDGWRPSLNWTPLTALKWLAAPTDTTILPVVPHFASGRLPDIAFVRSSTAPAPSTARFVLRLWRTDMKLEDREETPLWVGSISDERIYRPLSLVTTVSTQPDFTGPREALARSLREGHLVSRDEVEAEGGWDGRVLLARQSGSSREAPVR</sequence>